<accession>A0A2P2Q0S8</accession>
<sequence length="28" mass="3154">MIMSQIVAYVEYNAQDLMGESSVCTEKL</sequence>
<dbReference type="EMBL" id="GGEC01080015">
    <property type="protein sequence ID" value="MBX60499.1"/>
    <property type="molecule type" value="Transcribed_RNA"/>
</dbReference>
<name>A0A2P2Q0S8_RHIMU</name>
<evidence type="ECO:0000313" key="1">
    <source>
        <dbReference type="EMBL" id="MBX60499.1"/>
    </source>
</evidence>
<protein>
    <submittedName>
        <fullName evidence="1">Uncharacterized protein</fullName>
    </submittedName>
</protein>
<organism evidence="1">
    <name type="scientific">Rhizophora mucronata</name>
    <name type="common">Asiatic mangrove</name>
    <dbReference type="NCBI Taxonomy" id="61149"/>
    <lineage>
        <taxon>Eukaryota</taxon>
        <taxon>Viridiplantae</taxon>
        <taxon>Streptophyta</taxon>
        <taxon>Embryophyta</taxon>
        <taxon>Tracheophyta</taxon>
        <taxon>Spermatophyta</taxon>
        <taxon>Magnoliopsida</taxon>
        <taxon>eudicotyledons</taxon>
        <taxon>Gunneridae</taxon>
        <taxon>Pentapetalae</taxon>
        <taxon>rosids</taxon>
        <taxon>fabids</taxon>
        <taxon>Malpighiales</taxon>
        <taxon>Rhizophoraceae</taxon>
        <taxon>Rhizophora</taxon>
    </lineage>
</organism>
<dbReference type="AlphaFoldDB" id="A0A2P2Q0S8"/>
<proteinExistence type="predicted"/>
<reference evidence="1" key="1">
    <citation type="submission" date="2018-02" db="EMBL/GenBank/DDBJ databases">
        <title>Rhizophora mucronata_Transcriptome.</title>
        <authorList>
            <person name="Meera S.P."/>
            <person name="Sreeshan A."/>
            <person name="Augustine A."/>
        </authorList>
    </citation>
    <scope>NUCLEOTIDE SEQUENCE</scope>
    <source>
        <tissue evidence="1">Leaf</tissue>
    </source>
</reference>